<dbReference type="GO" id="GO:0005829">
    <property type="term" value="C:cytosol"/>
    <property type="evidence" value="ECO:0007669"/>
    <property type="project" value="TreeGrafter"/>
</dbReference>
<dbReference type="Gene3D" id="3.20.20.80">
    <property type="entry name" value="Glycosidases"/>
    <property type="match status" value="1"/>
</dbReference>
<dbReference type="PROSITE" id="PS00653">
    <property type="entry name" value="GLYCOSYL_HYDROL_F1_2"/>
    <property type="match status" value="1"/>
</dbReference>
<dbReference type="OrthoDB" id="391810at2"/>
<comment type="similarity">
    <text evidence="1 4">Belongs to the glycosyl hydrolase 1 family.</text>
</comment>
<dbReference type="PANTHER" id="PTHR10353">
    <property type="entry name" value="GLYCOSYL HYDROLASE"/>
    <property type="match status" value="1"/>
</dbReference>
<protein>
    <submittedName>
        <fullName evidence="5">Glycoside hydrolase family 1 protein</fullName>
    </submittedName>
</protein>
<dbReference type="GO" id="GO:0016052">
    <property type="term" value="P:carbohydrate catabolic process"/>
    <property type="evidence" value="ECO:0007669"/>
    <property type="project" value="TreeGrafter"/>
</dbReference>
<name>A0A5B8K0E5_9MOLU</name>
<dbReference type="AlphaFoldDB" id="A0A5B8K0E5"/>
<dbReference type="EMBL" id="CP041663">
    <property type="protein sequence ID" value="QDY88060.1"/>
    <property type="molecule type" value="Genomic_DNA"/>
</dbReference>
<proteinExistence type="inferred from homology"/>
<accession>A0A5B8K0E5</accession>
<evidence type="ECO:0000256" key="3">
    <source>
        <dbReference type="ARBA" id="ARBA00023295"/>
    </source>
</evidence>
<dbReference type="SUPFAM" id="SSF51445">
    <property type="entry name" value="(Trans)glycosidases"/>
    <property type="match status" value="1"/>
</dbReference>
<dbReference type="FunFam" id="3.20.20.80:FF:000004">
    <property type="entry name" value="Beta-glucosidase 6-phospho-beta-glucosidase"/>
    <property type="match status" value="1"/>
</dbReference>
<gene>
    <name evidence="5" type="ORF">FOY43_00010</name>
</gene>
<sequence>MNKSVFKEGFLWGGAIAANQAEGAYLDGGKGLSVPDMLLGGNRITPRRFSSVIDQNAFYPSHDAIKFYYHYKEDIALFAEMGFKVFRFSINWGRIFPNGNDEKPNEEGLKFYENVIDECLKHNIEPLITLAHYEMPWALVKNYNGFESRETIDFYVKYVKTVFTRFKDKVKYWLTFNEINVPVLLGGRFGMGDLYSLGVMDENDKKSTEKLNMDKLKTNLQRSYKALHNQFVASARAVIEAKKINPNFMIGNMVIQSTVYPLTSHPKDILLAQATDDLNNHFCVDVQARGKYPEFVFRHFKEKNIDYSYITKEDEEILAKGTVDFISFSYYQSSCVSATQNSDNGEGNFSFGIPNPHLKASQWGWQIDPDGLRYTLNKLHGRYPDKPLMVVENGLGAFDKVEADGSINDDYRIDYLRQHINAMSEAVKDGVPLIGYTTWGPIDLVSAGTGEFAKRYGFIYVNRHDDGTGDFSRSKKKSFYWYKKVIESNGSNLD</sequence>
<dbReference type="Pfam" id="PF00232">
    <property type="entry name" value="Glyco_hydro_1"/>
    <property type="match status" value="1"/>
</dbReference>
<dbReference type="Proteomes" id="UP000317512">
    <property type="component" value="Chromosome"/>
</dbReference>
<dbReference type="RefSeq" id="WP_146308367.1">
    <property type="nucleotide sequence ID" value="NZ_CP041663.1"/>
</dbReference>
<dbReference type="PRINTS" id="PR00131">
    <property type="entry name" value="GLHYDRLASE1"/>
</dbReference>
<keyword evidence="2 5" id="KW-0378">Hydrolase</keyword>
<evidence type="ECO:0000256" key="2">
    <source>
        <dbReference type="ARBA" id="ARBA00022801"/>
    </source>
</evidence>
<dbReference type="GO" id="GO:0008422">
    <property type="term" value="F:beta-glucosidase activity"/>
    <property type="evidence" value="ECO:0007669"/>
    <property type="project" value="TreeGrafter"/>
</dbReference>
<evidence type="ECO:0000313" key="6">
    <source>
        <dbReference type="Proteomes" id="UP000317512"/>
    </source>
</evidence>
<reference evidence="6" key="1">
    <citation type="submission" date="2019-07" db="EMBL/GenBank/DDBJ databases">
        <title>Complete genome sequences of three Mycoplasma sp. 1220 strains.</title>
        <authorList>
            <person name="Grozner D."/>
            <person name="Forro B."/>
            <person name="Kovacs A.B."/>
            <person name="Marton S."/>
            <person name="Banyai K."/>
            <person name="Kreizinger Z."/>
            <person name="Sulyok K.M."/>
            <person name="Gyuranecz M."/>
        </authorList>
    </citation>
    <scope>NUCLEOTIDE SEQUENCE [LARGE SCALE GENOMIC DNA]</scope>
    <source>
        <strain evidence="6">MYCAV93</strain>
    </source>
</reference>
<dbReference type="PANTHER" id="PTHR10353:SF296">
    <property type="entry name" value="6-PHOSPHO-BETA-GLUCOSIDASE"/>
    <property type="match status" value="1"/>
</dbReference>
<dbReference type="InterPro" id="IPR033132">
    <property type="entry name" value="GH_1_N_CS"/>
</dbReference>
<keyword evidence="3" id="KW-0326">Glycosidase</keyword>
<evidence type="ECO:0000256" key="1">
    <source>
        <dbReference type="ARBA" id="ARBA00010838"/>
    </source>
</evidence>
<dbReference type="InterPro" id="IPR017853">
    <property type="entry name" value="GH"/>
</dbReference>
<evidence type="ECO:0000313" key="5">
    <source>
        <dbReference type="EMBL" id="QDY88060.1"/>
    </source>
</evidence>
<dbReference type="InterPro" id="IPR001360">
    <property type="entry name" value="Glyco_hydro_1"/>
</dbReference>
<organism evidence="5 6">
    <name type="scientific">Mycoplasma anserisalpingitidis</name>
    <dbReference type="NCBI Taxonomy" id="519450"/>
    <lineage>
        <taxon>Bacteria</taxon>
        <taxon>Bacillati</taxon>
        <taxon>Mycoplasmatota</taxon>
        <taxon>Mollicutes</taxon>
        <taxon>Mycoplasmataceae</taxon>
        <taxon>Mycoplasma</taxon>
    </lineage>
</organism>
<evidence type="ECO:0000256" key="4">
    <source>
        <dbReference type="RuleBase" id="RU003690"/>
    </source>
</evidence>